<dbReference type="EMBL" id="BMZG01000004">
    <property type="protein sequence ID" value="GHA69928.1"/>
    <property type="molecule type" value="Genomic_DNA"/>
</dbReference>
<reference evidence="3" key="1">
    <citation type="journal article" date="2014" name="Int. J. Syst. Evol. Microbiol.">
        <title>Complete genome sequence of Corynebacterium casei LMG S-19264T (=DSM 44701T), isolated from a smear-ripened cheese.</title>
        <authorList>
            <consortium name="US DOE Joint Genome Institute (JGI-PGF)"/>
            <person name="Walter F."/>
            <person name="Albersmeier A."/>
            <person name="Kalinowski J."/>
            <person name="Ruckert C."/>
        </authorList>
    </citation>
    <scope>NUCLEOTIDE SEQUENCE</scope>
    <source>
        <strain evidence="3">KCTC 32501</strain>
    </source>
</reference>
<dbReference type="InterPro" id="IPR001509">
    <property type="entry name" value="Epimerase_deHydtase"/>
</dbReference>
<dbReference type="InterPro" id="IPR050425">
    <property type="entry name" value="NAD(P)_dehydrat-like"/>
</dbReference>
<name>A0A8J3CMB5_9BURK</name>
<keyword evidence="4" id="KW-1185">Reference proteome</keyword>
<dbReference type="RefSeq" id="WP_189492037.1">
    <property type="nucleotide sequence ID" value="NZ_BMZG01000004.1"/>
</dbReference>
<dbReference type="SUPFAM" id="SSF51735">
    <property type="entry name" value="NAD(P)-binding Rossmann-fold domains"/>
    <property type="match status" value="1"/>
</dbReference>
<comment type="caution">
    <text evidence="3">The sequence shown here is derived from an EMBL/GenBank/DDBJ whole genome shotgun (WGS) entry which is preliminary data.</text>
</comment>
<dbReference type="FunFam" id="3.40.50.720:FF:000336">
    <property type="entry name" value="Aldehyde reductase"/>
    <property type="match status" value="1"/>
</dbReference>
<keyword evidence="1" id="KW-0560">Oxidoreductase</keyword>
<sequence>MELVFDQNKPVLVTGATGYVAGWVIERLLTLGLTVHAAVRNPNDVKKIAHLDALAKKHTGNIRYFKADLLNHGDYDEAMKGCQVVFHTASPFVLNVQDPQKDLVDPAVLGTRNVLESVNHCPSVERVVLTSSCAAIYGDNIDVANTPNNILTEEIWNTSSSLQHNPYSYSKTLAEAEAWKMAETQNRWRLVVINPSLVIGPGINPNATSESFNLVRQFGDGRAKMGVPKLYIGVVDVRDVADAHVRAAFLPNAQGRHILSGHDTNLAEMAACLLPKFGNSYPIPKRILPKWLVWLVGPLADKTFTREIIRRNVNIPWRADNSKSRRELCLTYRSLNDSMNEFFEQLVQSGQLNAKK</sequence>
<accession>A0A8J3CMB5</accession>
<dbReference type="Pfam" id="PF01370">
    <property type="entry name" value="Epimerase"/>
    <property type="match status" value="1"/>
</dbReference>
<dbReference type="Proteomes" id="UP000614287">
    <property type="component" value="Unassembled WGS sequence"/>
</dbReference>
<evidence type="ECO:0000313" key="3">
    <source>
        <dbReference type="EMBL" id="GHA69928.1"/>
    </source>
</evidence>
<dbReference type="GO" id="GO:0016616">
    <property type="term" value="F:oxidoreductase activity, acting on the CH-OH group of donors, NAD or NADP as acceptor"/>
    <property type="evidence" value="ECO:0007669"/>
    <property type="project" value="TreeGrafter"/>
</dbReference>
<evidence type="ECO:0000313" key="4">
    <source>
        <dbReference type="Proteomes" id="UP000614287"/>
    </source>
</evidence>
<gene>
    <name evidence="3" type="primary">ypgB</name>
    <name evidence="3" type="ORF">GCM10009007_08180</name>
</gene>
<organism evidence="3 4">
    <name type="scientific">Formosimonas limnophila</name>
    <dbReference type="NCBI Taxonomy" id="1384487"/>
    <lineage>
        <taxon>Bacteria</taxon>
        <taxon>Pseudomonadati</taxon>
        <taxon>Pseudomonadota</taxon>
        <taxon>Betaproteobacteria</taxon>
        <taxon>Burkholderiales</taxon>
        <taxon>Burkholderiaceae</taxon>
        <taxon>Formosimonas</taxon>
    </lineage>
</organism>
<evidence type="ECO:0000259" key="2">
    <source>
        <dbReference type="Pfam" id="PF01370"/>
    </source>
</evidence>
<proteinExistence type="predicted"/>
<protein>
    <submittedName>
        <fullName evidence="3">Oxidoreductase</fullName>
    </submittedName>
</protein>
<reference evidence="3" key="2">
    <citation type="submission" date="2020-09" db="EMBL/GenBank/DDBJ databases">
        <authorList>
            <person name="Sun Q."/>
            <person name="Kim S."/>
        </authorList>
    </citation>
    <scope>NUCLEOTIDE SEQUENCE</scope>
    <source>
        <strain evidence="3">KCTC 32501</strain>
    </source>
</reference>
<dbReference type="PANTHER" id="PTHR10366">
    <property type="entry name" value="NAD DEPENDENT EPIMERASE/DEHYDRATASE"/>
    <property type="match status" value="1"/>
</dbReference>
<feature type="domain" description="NAD-dependent epimerase/dehydratase" evidence="2">
    <location>
        <begin position="11"/>
        <end position="252"/>
    </location>
</feature>
<dbReference type="Gene3D" id="3.40.50.720">
    <property type="entry name" value="NAD(P)-binding Rossmann-like Domain"/>
    <property type="match status" value="1"/>
</dbReference>
<evidence type="ECO:0000256" key="1">
    <source>
        <dbReference type="ARBA" id="ARBA00023002"/>
    </source>
</evidence>
<dbReference type="InterPro" id="IPR036291">
    <property type="entry name" value="NAD(P)-bd_dom_sf"/>
</dbReference>
<dbReference type="PANTHER" id="PTHR10366:SF852">
    <property type="entry name" value="CINNAMOYL-COA REDUCTASE CAD2"/>
    <property type="match status" value="1"/>
</dbReference>
<dbReference type="AlphaFoldDB" id="A0A8J3CMB5"/>